<reference evidence="3 4" key="1">
    <citation type="submission" date="2020-12" db="EMBL/GenBank/DDBJ databases">
        <title>Pseudomonas schmalbachii sp. nov. isolated from millipede gut.</title>
        <authorList>
            <person name="Shelomi M."/>
        </authorList>
    </citation>
    <scope>NUCLEOTIDE SEQUENCE [LARGE SCALE GENOMIC DNA]</scope>
    <source>
        <strain evidence="3 4">Milli4</strain>
    </source>
</reference>
<protein>
    <submittedName>
        <fullName evidence="3">Alpha/beta hydrolase</fullName>
    </submittedName>
</protein>
<dbReference type="Proteomes" id="UP000669060">
    <property type="component" value="Unassembled WGS sequence"/>
</dbReference>
<feature type="domain" description="BD-FAE-like" evidence="2">
    <location>
        <begin position="63"/>
        <end position="156"/>
    </location>
</feature>
<dbReference type="Pfam" id="PF20434">
    <property type="entry name" value="BD-FAE"/>
    <property type="match status" value="1"/>
</dbReference>
<sequence length="283" mass="30875">MTDLELAAYYDVQYNARASVADYEQYPRLYRELSDRAHAGLRCFKDVPYGPGASERLDIFPASRPDAPVLLFIHGGYWRALSKADSAFMAPALTEAGACVAVLDYDLAPAVSLDHIVDQVRRALAWLYHNIAGFGGDPRRLFASGSSAGGHLTGMLLAGVWHAGYGIPPDALRGALPISGLFDLRPLLPTHINAWMHLDETAARRNSPLFHLPDSAGELVVSYGALETGEFARQSHDFLSAWNASGLRGRHVPAEGRNHFDVVLQLGEPGTPLYRAVLELMEP</sequence>
<dbReference type="EMBL" id="JAELYA010000011">
    <property type="protein sequence ID" value="MBO3278020.1"/>
    <property type="molecule type" value="Genomic_DNA"/>
</dbReference>
<name>A0ABS3TWI7_9PSED</name>
<dbReference type="Gene3D" id="3.40.50.1820">
    <property type="entry name" value="alpha/beta hydrolase"/>
    <property type="match status" value="1"/>
</dbReference>
<dbReference type="PANTHER" id="PTHR48081:SF33">
    <property type="entry name" value="KYNURENINE FORMAMIDASE"/>
    <property type="match status" value="1"/>
</dbReference>
<dbReference type="PANTHER" id="PTHR48081">
    <property type="entry name" value="AB HYDROLASE SUPERFAMILY PROTEIN C4A8.06C"/>
    <property type="match status" value="1"/>
</dbReference>
<dbReference type="InterPro" id="IPR029058">
    <property type="entry name" value="AB_hydrolase_fold"/>
</dbReference>
<dbReference type="SUPFAM" id="SSF53474">
    <property type="entry name" value="alpha/beta-Hydrolases"/>
    <property type="match status" value="1"/>
</dbReference>
<evidence type="ECO:0000259" key="2">
    <source>
        <dbReference type="Pfam" id="PF20434"/>
    </source>
</evidence>
<evidence type="ECO:0000313" key="3">
    <source>
        <dbReference type="EMBL" id="MBO3278020.1"/>
    </source>
</evidence>
<keyword evidence="4" id="KW-1185">Reference proteome</keyword>
<dbReference type="InterPro" id="IPR050300">
    <property type="entry name" value="GDXG_lipolytic_enzyme"/>
</dbReference>
<proteinExistence type="predicted"/>
<evidence type="ECO:0000256" key="1">
    <source>
        <dbReference type="ARBA" id="ARBA00022801"/>
    </source>
</evidence>
<dbReference type="GO" id="GO:0016787">
    <property type="term" value="F:hydrolase activity"/>
    <property type="evidence" value="ECO:0007669"/>
    <property type="project" value="UniProtKB-KW"/>
</dbReference>
<evidence type="ECO:0000313" key="4">
    <source>
        <dbReference type="Proteomes" id="UP000669060"/>
    </source>
</evidence>
<organism evidence="3 4">
    <name type="scientific">Pseudomonas schmalbachii</name>
    <dbReference type="NCBI Taxonomy" id="2816993"/>
    <lineage>
        <taxon>Bacteria</taxon>
        <taxon>Pseudomonadati</taxon>
        <taxon>Pseudomonadota</taxon>
        <taxon>Gammaproteobacteria</taxon>
        <taxon>Pseudomonadales</taxon>
        <taxon>Pseudomonadaceae</taxon>
        <taxon>Pseudomonas</taxon>
    </lineage>
</organism>
<keyword evidence="1 3" id="KW-0378">Hydrolase</keyword>
<dbReference type="InterPro" id="IPR049492">
    <property type="entry name" value="BD-FAE-like_dom"/>
</dbReference>
<accession>A0ABS3TWI7</accession>
<dbReference type="RefSeq" id="WP_208316449.1">
    <property type="nucleotide sequence ID" value="NZ_JAELYA010000011.1"/>
</dbReference>
<comment type="caution">
    <text evidence="3">The sequence shown here is derived from an EMBL/GenBank/DDBJ whole genome shotgun (WGS) entry which is preliminary data.</text>
</comment>
<gene>
    <name evidence="3" type="ORF">JFY56_22615</name>
</gene>